<protein>
    <recommendedName>
        <fullName evidence="3">RING-type domain-containing protein</fullName>
    </recommendedName>
</protein>
<evidence type="ECO:0008006" key="3">
    <source>
        <dbReference type="Google" id="ProtNLM"/>
    </source>
</evidence>
<accession>Q6JKE2</accession>
<dbReference type="GeneID" id="7871736"/>
<reference evidence="1 2" key="1">
    <citation type="journal article" date="2004" name="J. Virol.">
        <title>Sequence analysis of the genome of the Neodiprion sertifer nucleopolyhedrovirus.</title>
        <authorList>
            <person name="Garcia-Maruniak A."/>
            <person name="Maruniak J.E."/>
            <person name="Zanotto P.M."/>
            <person name="Doumbouya A.E."/>
            <person name="Liu J.C."/>
            <person name="Merritt T.M."/>
            <person name="Lanoie J.S."/>
        </authorList>
    </citation>
    <scope>NUCLEOTIDE SEQUENCE [LARGE SCALE GENOMIC DNA]</scope>
</reference>
<name>Q6JKE2_9CBAC</name>
<evidence type="ECO:0000313" key="1">
    <source>
        <dbReference type="EMBL" id="AAQ96395.1"/>
    </source>
</evidence>
<sequence>MKRCRDASVNTDVVDDETKQQLATLRSEIIEMINKCTTLNSIIFLNTRTVQKFFEIYSLRLEVGTVVERIEYFETTWGEEIVDKCKTFMNWTSLAAKHIDMSYIKENLIKAIKNCLNSRFLMIMKNMAMQSAIKELTGSVTCDEPYNVWCSIVKLYELSKENQHSVEHDEYVKKTVLANLEKIQSCDGPEKMKLMHEIMSDIRDKVEPVDLSLLQKMVKKTNPLNPEHKEFLQNAMFPSMLKVDRECIICFEEKLIYEFCYYDCGHSVCSECSHKVNPNQCHYQCANSKLLTVGFKPANHE</sequence>
<dbReference type="RefSeq" id="YP_025125.1">
    <property type="nucleotide sequence ID" value="NC_005905.1"/>
</dbReference>
<dbReference type="Proteomes" id="UP000243697">
    <property type="component" value="Segment"/>
</dbReference>
<dbReference type="KEGG" id="vg:7871736"/>
<keyword evidence="2" id="KW-1185">Reference proteome</keyword>
<organism evidence="1 2">
    <name type="scientific">Neodiprion sertifer nucleopolyhedrovirus</name>
    <dbReference type="NCBI Taxonomy" id="111874"/>
    <lineage>
        <taxon>Viruses</taxon>
        <taxon>Viruses incertae sedis</taxon>
        <taxon>Naldaviricetes</taxon>
        <taxon>Lefavirales</taxon>
        <taxon>Baculoviridae</taxon>
        <taxon>Gammabaculovirus</taxon>
        <taxon>Gammabaculovirus nesertiferis</taxon>
    </lineage>
</organism>
<proteinExistence type="predicted"/>
<dbReference type="EMBL" id="AY430810">
    <property type="protein sequence ID" value="AAQ96395.1"/>
    <property type="molecule type" value="Genomic_DNA"/>
</dbReference>
<evidence type="ECO:0000313" key="2">
    <source>
        <dbReference type="Proteomes" id="UP000243697"/>
    </source>
</evidence>